<dbReference type="Proteomes" id="UP000712281">
    <property type="component" value="Unassembled WGS sequence"/>
</dbReference>
<organism evidence="2 3">
    <name type="scientific">Brassica cretica</name>
    <name type="common">Mustard</name>
    <dbReference type="NCBI Taxonomy" id="69181"/>
    <lineage>
        <taxon>Eukaryota</taxon>
        <taxon>Viridiplantae</taxon>
        <taxon>Streptophyta</taxon>
        <taxon>Embryophyta</taxon>
        <taxon>Tracheophyta</taxon>
        <taxon>Spermatophyta</taxon>
        <taxon>Magnoliopsida</taxon>
        <taxon>eudicotyledons</taxon>
        <taxon>Gunneridae</taxon>
        <taxon>Pentapetalae</taxon>
        <taxon>rosids</taxon>
        <taxon>malvids</taxon>
        <taxon>Brassicales</taxon>
        <taxon>Brassicaceae</taxon>
        <taxon>Brassiceae</taxon>
        <taxon>Brassica</taxon>
    </lineage>
</organism>
<gene>
    <name evidence="2" type="ORF">F2Q68_00030016</name>
</gene>
<name>A0A8S9GK05_BRACR</name>
<proteinExistence type="predicted"/>
<dbReference type="AlphaFoldDB" id="A0A8S9GK05"/>
<evidence type="ECO:0000313" key="3">
    <source>
        <dbReference type="Proteomes" id="UP000712281"/>
    </source>
</evidence>
<evidence type="ECO:0000256" key="1">
    <source>
        <dbReference type="SAM" id="Phobius"/>
    </source>
</evidence>
<dbReference type="EMBL" id="QGKW02002005">
    <property type="protein sequence ID" value="KAF2544627.1"/>
    <property type="molecule type" value="Genomic_DNA"/>
</dbReference>
<keyword evidence="1" id="KW-0812">Transmembrane</keyword>
<feature type="transmembrane region" description="Helical" evidence="1">
    <location>
        <begin position="6"/>
        <end position="27"/>
    </location>
</feature>
<keyword evidence="1" id="KW-1133">Transmembrane helix</keyword>
<keyword evidence="1" id="KW-0472">Membrane</keyword>
<accession>A0A8S9GK05</accession>
<sequence length="70" mass="7355">MVYSTSTSTLALVTGGFFNIEVIGFWLSLKRRSVDSGVGWLVGFPQSSGDLTSTGLASLWSGDVSKVPPS</sequence>
<reference evidence="2" key="1">
    <citation type="submission" date="2019-12" db="EMBL/GenBank/DDBJ databases">
        <title>Genome sequencing and annotation of Brassica cretica.</title>
        <authorList>
            <person name="Studholme D.J."/>
            <person name="Sarris P.F."/>
        </authorList>
    </citation>
    <scope>NUCLEOTIDE SEQUENCE</scope>
    <source>
        <strain evidence="2">PFS-001/15</strain>
        <tissue evidence="2">Leaf</tissue>
    </source>
</reference>
<evidence type="ECO:0000313" key="2">
    <source>
        <dbReference type="EMBL" id="KAF2544627.1"/>
    </source>
</evidence>
<comment type="caution">
    <text evidence="2">The sequence shown here is derived from an EMBL/GenBank/DDBJ whole genome shotgun (WGS) entry which is preliminary data.</text>
</comment>
<protein>
    <submittedName>
        <fullName evidence="2">Uncharacterized protein</fullName>
    </submittedName>
</protein>